<dbReference type="AlphaFoldDB" id="A0A0H3AZC2"/>
<sequence length="51" mass="5773">MKNVYLSSKNNQMTVLSSINRTKACLFYGYKARSGKKLGVTRQRMTDQPGT</sequence>
<accession>A0A0H3AZC2</accession>
<dbReference type="GeneID" id="60510035"/>
<organism evidence="1">
    <name type="scientific">Yersinia pseudotuberculosis serotype O:3 (strain YPIII)</name>
    <dbReference type="NCBI Taxonomy" id="502800"/>
    <lineage>
        <taxon>Bacteria</taxon>
        <taxon>Pseudomonadati</taxon>
        <taxon>Pseudomonadota</taxon>
        <taxon>Gammaproteobacteria</taxon>
        <taxon>Enterobacterales</taxon>
        <taxon>Yersiniaceae</taxon>
        <taxon>Yersinia</taxon>
    </lineage>
</organism>
<dbReference type="KEGG" id="ypy:YPK_1166"/>
<proteinExistence type="predicted"/>
<dbReference type="EMBL" id="CP000950">
    <property type="protein sequence ID" value="ACA67464.1"/>
    <property type="molecule type" value="Genomic_DNA"/>
</dbReference>
<protein>
    <submittedName>
        <fullName evidence="1">Uncharacterized protein</fullName>
    </submittedName>
</protein>
<dbReference type="RefSeq" id="WP_002225777.1">
    <property type="nucleotide sequence ID" value="NZ_CP009792.1"/>
</dbReference>
<reference evidence="1" key="1">
    <citation type="submission" date="2008-02" db="EMBL/GenBank/DDBJ databases">
        <title>Complete sequence of Yersinia pseudotuberculosis YPIII.</title>
        <authorList>
            <consortium name="US DOE Joint Genome Institute"/>
            <person name="Challacombe J.F."/>
            <person name="Bruce D."/>
            <person name="Detter J.C."/>
            <person name="Green L."/>
            <person name="Land M."/>
            <person name="Munk C."/>
            <person name="Lindler L.E."/>
            <person name="Nikolich M.P."/>
            <person name="Brettin T."/>
        </authorList>
    </citation>
    <scope>NUCLEOTIDE SEQUENCE</scope>
    <source>
        <strain evidence="1">YPIII</strain>
    </source>
</reference>
<dbReference type="PATRIC" id="fig|502800.11.peg.1802"/>
<evidence type="ECO:0000313" key="1">
    <source>
        <dbReference type="EMBL" id="ACA67464.1"/>
    </source>
</evidence>
<gene>
    <name evidence="1" type="ordered locus">YPK_1166</name>
</gene>
<name>A0A0H3AZC2_YERPY</name>